<comment type="caution">
    <text evidence="1">The sequence shown here is derived from an EMBL/GenBank/DDBJ whole genome shotgun (WGS) entry which is preliminary data.</text>
</comment>
<dbReference type="AlphaFoldDB" id="T1C7A9"/>
<name>T1C7A9_9ZZZZ</name>
<feature type="non-terminal residue" evidence="1">
    <location>
        <position position="1"/>
    </location>
</feature>
<accession>T1C7A9</accession>
<proteinExistence type="predicted"/>
<gene>
    <name evidence="1" type="ORF">B2A_03032</name>
</gene>
<evidence type="ECO:0000313" key="1">
    <source>
        <dbReference type="EMBL" id="EQD61995.1"/>
    </source>
</evidence>
<sequence length="174" mass="17866">GPDAGGSGFMNRAIASVLQTAGLPVARGGGSHLVSALATIINAQGGDCRTGAEVERVLVSGGHASGVRLVDGHTVTAGRAVLCNVTPPQLYDHLLADCAVPPAALAEGHRYRFGRAGMQIHYALSSPPRWDGDDRLSRTPVVHLTPGLDGVSRAVNEADRGLLPHTATIVCGQP</sequence>
<dbReference type="PANTHER" id="PTHR10668">
    <property type="entry name" value="PHYTOENE DEHYDROGENASE"/>
    <property type="match status" value="1"/>
</dbReference>
<dbReference type="EMBL" id="AUZZ01002036">
    <property type="protein sequence ID" value="EQD61995.1"/>
    <property type="molecule type" value="Genomic_DNA"/>
</dbReference>
<dbReference type="Gene3D" id="3.50.50.60">
    <property type="entry name" value="FAD/NAD(P)-binding domain"/>
    <property type="match status" value="1"/>
</dbReference>
<reference evidence="1" key="2">
    <citation type="journal article" date="2014" name="ISME J.">
        <title>Microbial stratification in low pH oxic and suboxic macroscopic growths along an acid mine drainage.</title>
        <authorList>
            <person name="Mendez-Garcia C."/>
            <person name="Mesa V."/>
            <person name="Sprenger R.R."/>
            <person name="Richter M."/>
            <person name="Diez M.S."/>
            <person name="Solano J."/>
            <person name="Bargiela R."/>
            <person name="Golyshina O.V."/>
            <person name="Manteca A."/>
            <person name="Ramos J.L."/>
            <person name="Gallego J.R."/>
            <person name="Llorente I."/>
            <person name="Martins Dos Santos V.A."/>
            <person name="Jensen O.N."/>
            <person name="Pelaez A.I."/>
            <person name="Sanchez J."/>
            <person name="Ferrer M."/>
        </authorList>
    </citation>
    <scope>NUCLEOTIDE SEQUENCE</scope>
</reference>
<dbReference type="SUPFAM" id="SSF51905">
    <property type="entry name" value="FAD/NAD(P)-binding domain"/>
    <property type="match status" value="1"/>
</dbReference>
<organism evidence="1">
    <name type="scientific">mine drainage metagenome</name>
    <dbReference type="NCBI Taxonomy" id="410659"/>
    <lineage>
        <taxon>unclassified sequences</taxon>
        <taxon>metagenomes</taxon>
        <taxon>ecological metagenomes</taxon>
    </lineage>
</organism>
<reference evidence="1" key="1">
    <citation type="submission" date="2013-08" db="EMBL/GenBank/DDBJ databases">
        <authorList>
            <person name="Mendez C."/>
            <person name="Richter M."/>
            <person name="Ferrer M."/>
            <person name="Sanchez J."/>
        </authorList>
    </citation>
    <scope>NUCLEOTIDE SEQUENCE</scope>
</reference>
<dbReference type="InterPro" id="IPR036188">
    <property type="entry name" value="FAD/NAD-bd_sf"/>
</dbReference>
<protein>
    <submittedName>
        <fullName evidence="1">FAD dependent oxidoreductase</fullName>
    </submittedName>
</protein>
<feature type="non-terminal residue" evidence="1">
    <location>
        <position position="174"/>
    </location>
</feature>
<dbReference type="PANTHER" id="PTHR10668:SF103">
    <property type="entry name" value="PYRIDINE NUCLEOTIDE-DISULFIDE OXIDOREDUCTASE DOMAIN-CONTAINING PROTEIN 2"/>
    <property type="match status" value="1"/>
</dbReference>